<feature type="compositionally biased region" description="Polar residues" evidence="3">
    <location>
        <begin position="1131"/>
        <end position="1160"/>
    </location>
</feature>
<feature type="compositionally biased region" description="Polar residues" evidence="3">
    <location>
        <begin position="1260"/>
        <end position="1306"/>
    </location>
</feature>
<feature type="compositionally biased region" description="Polar residues" evidence="3">
    <location>
        <begin position="1223"/>
        <end position="1244"/>
    </location>
</feature>
<dbReference type="Proteomes" id="UP000054558">
    <property type="component" value="Unassembled WGS sequence"/>
</dbReference>
<evidence type="ECO:0000256" key="3">
    <source>
        <dbReference type="SAM" id="MobiDB-lite"/>
    </source>
</evidence>
<feature type="region of interest" description="Disordered" evidence="3">
    <location>
        <begin position="1062"/>
        <end position="1090"/>
    </location>
</feature>
<feature type="compositionally biased region" description="Gly residues" evidence="3">
    <location>
        <begin position="316"/>
        <end position="335"/>
    </location>
</feature>
<organism evidence="6 7">
    <name type="scientific">Klebsormidium nitens</name>
    <name type="common">Green alga</name>
    <name type="synonym">Ulothrix nitens</name>
    <dbReference type="NCBI Taxonomy" id="105231"/>
    <lineage>
        <taxon>Eukaryota</taxon>
        <taxon>Viridiplantae</taxon>
        <taxon>Streptophyta</taxon>
        <taxon>Klebsormidiophyceae</taxon>
        <taxon>Klebsormidiales</taxon>
        <taxon>Klebsormidiaceae</taxon>
        <taxon>Klebsormidium</taxon>
    </lineage>
</organism>
<feature type="compositionally biased region" description="Polar residues" evidence="3">
    <location>
        <begin position="1331"/>
        <end position="1341"/>
    </location>
</feature>
<feature type="region of interest" description="Disordered" evidence="3">
    <location>
        <begin position="806"/>
        <end position="833"/>
    </location>
</feature>
<reference evidence="6 7" key="1">
    <citation type="journal article" date="2014" name="Nat. Commun.">
        <title>Klebsormidium flaccidum genome reveals primary factors for plant terrestrial adaptation.</title>
        <authorList>
            <person name="Hori K."/>
            <person name="Maruyama F."/>
            <person name="Fujisawa T."/>
            <person name="Togashi T."/>
            <person name="Yamamoto N."/>
            <person name="Seo M."/>
            <person name="Sato S."/>
            <person name="Yamada T."/>
            <person name="Mori H."/>
            <person name="Tajima N."/>
            <person name="Moriyama T."/>
            <person name="Ikeuchi M."/>
            <person name="Watanabe M."/>
            <person name="Wada H."/>
            <person name="Kobayashi K."/>
            <person name="Saito M."/>
            <person name="Masuda T."/>
            <person name="Sasaki-Sekimoto Y."/>
            <person name="Mashiguchi K."/>
            <person name="Awai K."/>
            <person name="Shimojima M."/>
            <person name="Masuda S."/>
            <person name="Iwai M."/>
            <person name="Nobusawa T."/>
            <person name="Narise T."/>
            <person name="Kondo S."/>
            <person name="Saito H."/>
            <person name="Sato R."/>
            <person name="Murakawa M."/>
            <person name="Ihara Y."/>
            <person name="Oshima-Yamada Y."/>
            <person name="Ohtaka K."/>
            <person name="Satoh M."/>
            <person name="Sonobe K."/>
            <person name="Ishii M."/>
            <person name="Ohtani R."/>
            <person name="Kanamori-Sato M."/>
            <person name="Honoki R."/>
            <person name="Miyazaki D."/>
            <person name="Mochizuki H."/>
            <person name="Umetsu J."/>
            <person name="Higashi K."/>
            <person name="Shibata D."/>
            <person name="Kamiya Y."/>
            <person name="Sato N."/>
            <person name="Nakamura Y."/>
            <person name="Tabata S."/>
            <person name="Ida S."/>
            <person name="Kurokawa K."/>
            <person name="Ohta H."/>
        </authorList>
    </citation>
    <scope>NUCLEOTIDE SEQUENCE [LARGE SCALE GENOMIC DNA]</scope>
    <source>
        <strain evidence="6 7">NIES-2285</strain>
    </source>
</reference>
<accession>A0A1Y1I8I3</accession>
<feature type="compositionally biased region" description="Polar residues" evidence="3">
    <location>
        <begin position="759"/>
        <end position="773"/>
    </location>
</feature>
<dbReference type="STRING" id="105231.A0A1Y1I8I3"/>
<feature type="region of interest" description="Disordered" evidence="3">
    <location>
        <begin position="878"/>
        <end position="924"/>
    </location>
</feature>
<sequence length="1439" mass="152133">MEVAATPGSPAFVDAQEEQDTWGAHEALGVEDGTGAQENGTKEASSKQKHSEVFIAGLDREARAEDVCRRFAEVGEIAWVRLRVDSEGLNKGYAFVRYKSALFAKRAAEELATGVEICGKNVWVVLAEDSDTLFLGNINRDWSKEQVLEKLSEYKVEGLANLLLMDDKEAGKANRGFGFLEMTSQSAALKALRLLSKPDAKFGAHLPAKVTWAAPLIQPAEEQLARVKSVFIDGLPESWTQETVRDHFASYGEILSVVLSKNMPNAKRKGYGFINFAAREAAEKVIAELNGKQIGTGDTAFTVLIKLANPPVQDRGTGGRGGRGGGRFGRGGRGGPPAVSLDSELVRILRDQVKEVERFFPEEIKVFKVEEVKKVSAENGSALDGGKRKAVSERGGAEKRAKVGGEAGILKSIPAEVAPMGEWLLKAGAIEERDEMARNETVNRVAGKSEGAGNQGRVAEAAVRGEVSPGNAKKVEGRADASKTVSASGSATVKGEAVDANGEEAKVQSSVLTGEKLEAGKVAQGVSGAQQTKAPEKPSISPTPGKATPVKDQFRPVNGQTPPLDSVIASAKTTTPPVSSRNYSSSKQTSSPVPTVGETGPAQEDPAEAAREGPVNEKAAPDTTWDCLLCGVANASEAELLTHKATRVHHIVERLKNGPKPLVKTPLSLLHEYAVKRRAELIFETKADDLQGPFEVTVTLRGGPETRVQQMEGVGIGRDKKRAKQAAAVTALLKILERSPEVEAELLRPKVEKAPFNPKSPSSSAAGGQSNPAQARRPDPPFAVAIQGAIAGKAASNGRAFGAFSHGGRGGSVSQRGGRISPGRGGGSGFGGRGGVEADSVNSIPLGGGKRGVGALGGLKRERGFEGAVSVTRQVPRPRTEGFAPLPDRGPAFASPFRQGSPSRNIGRATSPGDSGSFRGPRDNSDAVRAAALVAAYGFDDPSPVNTLRNASLSRSVFEGASASGFGGSLPKSTSLVSHVESHMAGRKLQGSAKHLNLIGGQKKMPTQTGNPYGRVESRTGGMPEVENPYSKVQTKWLTDANPVTDRQSAYMGASAGASAGMMSWQQGGEQSVRKEEKGSRAGTSLPGLYGSPYAAVPVPAYDPSHPSLYTSANPSASQNPSNATGMHFDGNQQYGGNASASKTPQYGTNLQSQSQQFGAATQKPLPFRSTQTPPLKQQHAPWNSLQEQTAATKVQTNPAQQYHAPNSQMSSLDKSFTAKVEPTSSNQGYAPASNPFSPEQTHQVKAEPNPWEQYGAAAASQNHPPTQQHTGQSTMPPLENYYSSAAQFSSSDHTQAQTTGSQNYYGSAPQTNPQTQNPTNTALTPPLNQYYSSDSQNHPLQQRHIAPTQPLSQSQYYASQPPAQHYTPPNQTRPATYTAAGAAYASETLAAQGYEGFAQQIRSLAQQGLTEIANYAGQAGATNSVFDAAPTEQYQGRY</sequence>
<dbReference type="Pfam" id="PF00035">
    <property type="entry name" value="dsrm"/>
    <property type="match status" value="1"/>
</dbReference>
<dbReference type="InterPro" id="IPR012677">
    <property type="entry name" value="Nucleotide-bd_a/b_plait_sf"/>
</dbReference>
<evidence type="ECO:0000313" key="6">
    <source>
        <dbReference type="EMBL" id="GAQ86843.1"/>
    </source>
</evidence>
<dbReference type="EMBL" id="DF237264">
    <property type="protein sequence ID" value="GAQ86843.1"/>
    <property type="molecule type" value="Genomic_DNA"/>
</dbReference>
<dbReference type="CDD" id="cd00590">
    <property type="entry name" value="RRM_SF"/>
    <property type="match status" value="2"/>
</dbReference>
<dbReference type="Gene3D" id="3.30.70.330">
    <property type="match status" value="3"/>
</dbReference>
<feature type="compositionally biased region" description="Gly residues" evidence="3">
    <location>
        <begin position="823"/>
        <end position="833"/>
    </location>
</feature>
<evidence type="ECO:0000313" key="7">
    <source>
        <dbReference type="Proteomes" id="UP000054558"/>
    </source>
</evidence>
<feature type="domain" description="RRM" evidence="4">
    <location>
        <begin position="228"/>
        <end position="310"/>
    </location>
</feature>
<dbReference type="SUPFAM" id="SSF54768">
    <property type="entry name" value="dsRNA-binding domain-like"/>
    <property type="match status" value="1"/>
</dbReference>
<dbReference type="PANTHER" id="PTHR21245">
    <property type="entry name" value="HETEROGENEOUS NUCLEAR RIBONUCLEOPROTEIN"/>
    <property type="match status" value="1"/>
</dbReference>
<feature type="domain" description="RRM" evidence="4">
    <location>
        <begin position="51"/>
        <end position="129"/>
    </location>
</feature>
<feature type="region of interest" description="Disordered" evidence="3">
    <location>
        <begin position="442"/>
        <end position="619"/>
    </location>
</feature>
<feature type="region of interest" description="Disordered" evidence="3">
    <location>
        <begin position="749"/>
        <end position="779"/>
    </location>
</feature>
<dbReference type="InterPro" id="IPR014720">
    <property type="entry name" value="dsRBD_dom"/>
</dbReference>
<feature type="compositionally biased region" description="Low complexity" evidence="3">
    <location>
        <begin position="812"/>
        <end position="822"/>
    </location>
</feature>
<feature type="region of interest" description="Disordered" evidence="3">
    <location>
        <begin position="312"/>
        <end position="338"/>
    </location>
</feature>
<evidence type="ECO:0000256" key="2">
    <source>
        <dbReference type="PROSITE-ProRule" id="PRU00176"/>
    </source>
</evidence>
<dbReference type="PROSITE" id="PS50137">
    <property type="entry name" value="DS_RBD"/>
    <property type="match status" value="1"/>
</dbReference>
<feature type="compositionally biased region" description="Low complexity" evidence="3">
    <location>
        <begin position="1112"/>
        <end position="1124"/>
    </location>
</feature>
<evidence type="ECO:0008006" key="8">
    <source>
        <dbReference type="Google" id="ProtNLM"/>
    </source>
</evidence>
<dbReference type="Pfam" id="PF00076">
    <property type="entry name" value="RRM_1"/>
    <property type="match status" value="3"/>
</dbReference>
<dbReference type="OMA" id="VEMMAMI"/>
<gene>
    <name evidence="6" type="ORF">KFL_003150080</name>
</gene>
<feature type="domain" description="RRM" evidence="4">
    <location>
        <begin position="131"/>
        <end position="215"/>
    </location>
</feature>
<keyword evidence="7" id="KW-1185">Reference proteome</keyword>
<feature type="compositionally biased region" description="Polar residues" evidence="3">
    <location>
        <begin position="571"/>
        <end position="593"/>
    </location>
</feature>
<feature type="region of interest" description="Disordered" evidence="3">
    <location>
        <begin position="1355"/>
        <end position="1375"/>
    </location>
</feature>
<feature type="compositionally biased region" description="Polar residues" evidence="3">
    <location>
        <begin position="1169"/>
        <end position="1215"/>
    </location>
</feature>
<dbReference type="GO" id="GO:0005634">
    <property type="term" value="C:nucleus"/>
    <property type="evidence" value="ECO:0000318"/>
    <property type="project" value="GO_Central"/>
</dbReference>
<proteinExistence type="predicted"/>
<feature type="compositionally biased region" description="Low complexity" evidence="3">
    <location>
        <begin position="1309"/>
        <end position="1330"/>
    </location>
</feature>
<dbReference type="InterPro" id="IPR000504">
    <property type="entry name" value="RRM_dom"/>
</dbReference>
<protein>
    <recommendedName>
        <fullName evidence="8">RNA-binding protein</fullName>
    </recommendedName>
</protein>
<evidence type="ECO:0000259" key="4">
    <source>
        <dbReference type="PROSITE" id="PS50102"/>
    </source>
</evidence>
<dbReference type="SUPFAM" id="SSF54928">
    <property type="entry name" value="RNA-binding domain, RBD"/>
    <property type="match status" value="2"/>
</dbReference>
<dbReference type="Gene3D" id="3.30.160.20">
    <property type="match status" value="1"/>
</dbReference>
<dbReference type="InterPro" id="IPR035979">
    <property type="entry name" value="RBD_domain_sf"/>
</dbReference>
<evidence type="ECO:0000256" key="1">
    <source>
        <dbReference type="ARBA" id="ARBA00022884"/>
    </source>
</evidence>
<dbReference type="GO" id="GO:0003729">
    <property type="term" value="F:mRNA binding"/>
    <property type="evidence" value="ECO:0000318"/>
    <property type="project" value="GO_Central"/>
</dbReference>
<dbReference type="SMART" id="SM00360">
    <property type="entry name" value="RRM"/>
    <property type="match status" value="3"/>
</dbReference>
<name>A0A1Y1I8I3_KLENI</name>
<dbReference type="SMART" id="SM00358">
    <property type="entry name" value="DSRM"/>
    <property type="match status" value="1"/>
</dbReference>
<dbReference type="OrthoDB" id="3800936at2759"/>
<keyword evidence="1 2" id="KW-0694">RNA-binding</keyword>
<evidence type="ECO:0000259" key="5">
    <source>
        <dbReference type="PROSITE" id="PS50137"/>
    </source>
</evidence>
<dbReference type="PROSITE" id="PS50102">
    <property type="entry name" value="RRM"/>
    <property type="match status" value="3"/>
</dbReference>
<feature type="region of interest" description="Disordered" evidence="3">
    <location>
        <begin position="1107"/>
        <end position="1341"/>
    </location>
</feature>
<feature type="domain" description="DRBM" evidence="5">
    <location>
        <begin position="665"/>
        <end position="737"/>
    </location>
</feature>